<dbReference type="HOGENOM" id="CLU_2295884_0_0_1"/>
<evidence type="ECO:0000313" key="3">
    <source>
        <dbReference type="EnsemblPlants" id="KEH28227"/>
    </source>
</evidence>
<feature type="compositionally biased region" description="Polar residues" evidence="1">
    <location>
        <begin position="88"/>
        <end position="101"/>
    </location>
</feature>
<keyword evidence="4" id="KW-1185">Reference proteome</keyword>
<protein>
    <submittedName>
        <fullName evidence="2 3">Uncharacterized protein</fullName>
    </submittedName>
</protein>
<dbReference type="AlphaFoldDB" id="A0A072UEW9"/>
<organism evidence="2 4">
    <name type="scientific">Medicago truncatula</name>
    <name type="common">Barrel medic</name>
    <name type="synonym">Medicago tribuloides</name>
    <dbReference type="NCBI Taxonomy" id="3880"/>
    <lineage>
        <taxon>Eukaryota</taxon>
        <taxon>Viridiplantae</taxon>
        <taxon>Streptophyta</taxon>
        <taxon>Embryophyta</taxon>
        <taxon>Tracheophyta</taxon>
        <taxon>Spermatophyta</taxon>
        <taxon>Magnoliopsida</taxon>
        <taxon>eudicotyledons</taxon>
        <taxon>Gunneridae</taxon>
        <taxon>Pentapetalae</taxon>
        <taxon>rosids</taxon>
        <taxon>fabids</taxon>
        <taxon>Fabales</taxon>
        <taxon>Fabaceae</taxon>
        <taxon>Papilionoideae</taxon>
        <taxon>50 kb inversion clade</taxon>
        <taxon>NPAAA clade</taxon>
        <taxon>Hologalegina</taxon>
        <taxon>IRL clade</taxon>
        <taxon>Trifolieae</taxon>
        <taxon>Medicago</taxon>
    </lineage>
</organism>
<evidence type="ECO:0000256" key="1">
    <source>
        <dbReference type="SAM" id="MobiDB-lite"/>
    </source>
</evidence>
<reference evidence="2 4" key="2">
    <citation type="journal article" date="2014" name="BMC Genomics">
        <title>An improved genome release (version Mt4.0) for the model legume Medicago truncatula.</title>
        <authorList>
            <person name="Tang H."/>
            <person name="Krishnakumar V."/>
            <person name="Bidwell S."/>
            <person name="Rosen B."/>
            <person name="Chan A."/>
            <person name="Zhou S."/>
            <person name="Gentzbittel L."/>
            <person name="Childs K.L."/>
            <person name="Yandell M."/>
            <person name="Gundlach H."/>
            <person name="Mayer K.F."/>
            <person name="Schwartz D.C."/>
            <person name="Town C.D."/>
        </authorList>
    </citation>
    <scope>GENOME REANNOTATION</scope>
    <source>
        <strain evidence="2">A17</strain>
        <strain evidence="3 4">cv. Jemalong A17</strain>
    </source>
</reference>
<evidence type="ECO:0000313" key="2">
    <source>
        <dbReference type="EMBL" id="KEH28227.1"/>
    </source>
</evidence>
<feature type="compositionally biased region" description="Basic and acidic residues" evidence="1">
    <location>
        <begin position="22"/>
        <end position="38"/>
    </location>
</feature>
<evidence type="ECO:0000313" key="4">
    <source>
        <dbReference type="Proteomes" id="UP000002051"/>
    </source>
</evidence>
<feature type="compositionally biased region" description="Polar residues" evidence="1">
    <location>
        <begin position="42"/>
        <end position="54"/>
    </location>
</feature>
<dbReference type="EMBL" id="CM001221">
    <property type="protein sequence ID" value="KEH28227.1"/>
    <property type="molecule type" value="Genomic_DNA"/>
</dbReference>
<accession>A0A072UEW9</accession>
<dbReference type="Proteomes" id="UP000002051">
    <property type="component" value="Chromosome 5"/>
</dbReference>
<proteinExistence type="predicted"/>
<reference evidence="2 4" key="1">
    <citation type="journal article" date="2011" name="Nature">
        <title>The Medicago genome provides insight into the evolution of rhizobial symbioses.</title>
        <authorList>
            <person name="Young N.D."/>
            <person name="Debelle F."/>
            <person name="Oldroyd G.E."/>
            <person name="Geurts R."/>
            <person name="Cannon S.B."/>
            <person name="Udvardi M.K."/>
            <person name="Benedito V.A."/>
            <person name="Mayer K.F."/>
            <person name="Gouzy J."/>
            <person name="Schoof H."/>
            <person name="Van de Peer Y."/>
            <person name="Proost S."/>
            <person name="Cook D.R."/>
            <person name="Meyers B.C."/>
            <person name="Spannagl M."/>
            <person name="Cheung F."/>
            <person name="De Mita S."/>
            <person name="Krishnakumar V."/>
            <person name="Gundlach H."/>
            <person name="Zhou S."/>
            <person name="Mudge J."/>
            <person name="Bharti A.K."/>
            <person name="Murray J.D."/>
            <person name="Naoumkina M.A."/>
            <person name="Rosen B."/>
            <person name="Silverstein K.A."/>
            <person name="Tang H."/>
            <person name="Rombauts S."/>
            <person name="Zhao P.X."/>
            <person name="Zhou P."/>
            <person name="Barbe V."/>
            <person name="Bardou P."/>
            <person name="Bechner M."/>
            <person name="Bellec A."/>
            <person name="Berger A."/>
            <person name="Berges H."/>
            <person name="Bidwell S."/>
            <person name="Bisseling T."/>
            <person name="Choisne N."/>
            <person name="Couloux A."/>
            <person name="Denny R."/>
            <person name="Deshpande S."/>
            <person name="Dai X."/>
            <person name="Doyle J.J."/>
            <person name="Dudez A.M."/>
            <person name="Farmer A.D."/>
            <person name="Fouteau S."/>
            <person name="Franken C."/>
            <person name="Gibelin C."/>
            <person name="Gish J."/>
            <person name="Goldstein S."/>
            <person name="Gonzalez A.J."/>
            <person name="Green P.J."/>
            <person name="Hallab A."/>
            <person name="Hartog M."/>
            <person name="Hua A."/>
            <person name="Humphray S.J."/>
            <person name="Jeong D.H."/>
            <person name="Jing Y."/>
            <person name="Jocker A."/>
            <person name="Kenton S.M."/>
            <person name="Kim D.J."/>
            <person name="Klee K."/>
            <person name="Lai H."/>
            <person name="Lang C."/>
            <person name="Lin S."/>
            <person name="Macmil S.L."/>
            <person name="Magdelenat G."/>
            <person name="Matthews L."/>
            <person name="McCorrison J."/>
            <person name="Monaghan E.L."/>
            <person name="Mun J.H."/>
            <person name="Najar F.Z."/>
            <person name="Nicholson C."/>
            <person name="Noirot C."/>
            <person name="O'Bleness M."/>
            <person name="Paule C.R."/>
            <person name="Poulain J."/>
            <person name="Prion F."/>
            <person name="Qin B."/>
            <person name="Qu C."/>
            <person name="Retzel E.F."/>
            <person name="Riddle C."/>
            <person name="Sallet E."/>
            <person name="Samain S."/>
            <person name="Samson N."/>
            <person name="Sanders I."/>
            <person name="Saurat O."/>
            <person name="Scarpelli C."/>
            <person name="Schiex T."/>
            <person name="Segurens B."/>
            <person name="Severin A.J."/>
            <person name="Sherrier D.J."/>
            <person name="Shi R."/>
            <person name="Sims S."/>
            <person name="Singer S.R."/>
            <person name="Sinharoy S."/>
            <person name="Sterck L."/>
            <person name="Viollet A."/>
            <person name="Wang B.B."/>
            <person name="Wang K."/>
            <person name="Wang M."/>
            <person name="Wang X."/>
            <person name="Warfsmann J."/>
            <person name="Weissenbach J."/>
            <person name="White D.D."/>
            <person name="White J.D."/>
            <person name="Wiley G.B."/>
            <person name="Wincker P."/>
            <person name="Xing Y."/>
            <person name="Yang L."/>
            <person name="Yao Z."/>
            <person name="Ying F."/>
            <person name="Zhai J."/>
            <person name="Zhou L."/>
            <person name="Zuber A."/>
            <person name="Denarie J."/>
            <person name="Dixon R.A."/>
            <person name="May G.D."/>
            <person name="Schwartz D.C."/>
            <person name="Rogers J."/>
            <person name="Quetier F."/>
            <person name="Town C.D."/>
            <person name="Roe B.A."/>
        </authorList>
    </citation>
    <scope>NUCLEOTIDE SEQUENCE [LARGE SCALE GENOMIC DNA]</scope>
    <source>
        <strain evidence="2">A17</strain>
        <strain evidence="3 4">cv. Jemalong A17</strain>
    </source>
</reference>
<reference evidence="3" key="3">
    <citation type="submission" date="2015-04" db="UniProtKB">
        <authorList>
            <consortium name="EnsemblPlants"/>
        </authorList>
    </citation>
    <scope>IDENTIFICATION</scope>
    <source>
        <strain evidence="3">cv. Jemalong A17</strain>
    </source>
</reference>
<name>A0A072UEW9_MEDTR</name>
<sequence>MNKEVKEKTGVGVSDDNAIVEDTSRGESENRGRGDSRGFRRTTVNRPLSCSPSSKIPIFVLRNGKEESFADEGPNNPRKLRSGRDFQLQMQITSREQSVSQ</sequence>
<feature type="region of interest" description="Disordered" evidence="1">
    <location>
        <begin position="1"/>
        <end position="101"/>
    </location>
</feature>
<dbReference type="EnsemblPlants" id="KEH28227">
    <property type="protein sequence ID" value="KEH28227"/>
    <property type="gene ID" value="MTR_5g077035"/>
</dbReference>
<gene>
    <name evidence="2" type="ordered locus">MTR_5g077035</name>
</gene>